<evidence type="ECO:0000313" key="3">
    <source>
        <dbReference type="Proteomes" id="UP001256711"/>
    </source>
</evidence>
<dbReference type="RefSeq" id="WP_010755060.1">
    <property type="nucleotide sequence ID" value="NZ_CABJBY010000009.1"/>
</dbReference>
<reference evidence="2" key="1">
    <citation type="submission" date="2023-03" db="EMBL/GenBank/DDBJ databases">
        <authorList>
            <person name="Shen W."/>
            <person name="Cai J."/>
        </authorList>
    </citation>
    <scope>NUCLEOTIDE SEQUENCE</scope>
    <source>
        <strain evidence="2">B226-2</strain>
    </source>
</reference>
<proteinExistence type="predicted"/>
<keyword evidence="1" id="KW-0472">Membrane</keyword>
<protein>
    <submittedName>
        <fullName evidence="2">Uncharacterized protein</fullName>
    </submittedName>
</protein>
<dbReference type="AlphaFoldDB" id="A0AAW8U3S1"/>
<accession>A0AAW8U3S1</accession>
<organism evidence="2 3">
    <name type="scientific">Enterococcus asini</name>
    <dbReference type="NCBI Taxonomy" id="57732"/>
    <lineage>
        <taxon>Bacteria</taxon>
        <taxon>Bacillati</taxon>
        <taxon>Bacillota</taxon>
        <taxon>Bacilli</taxon>
        <taxon>Lactobacillales</taxon>
        <taxon>Enterococcaceae</taxon>
        <taxon>Enterococcus</taxon>
    </lineage>
</organism>
<dbReference type="GeneID" id="78364533"/>
<dbReference type="EMBL" id="JARQBJ010000003">
    <property type="protein sequence ID" value="MDT2810550.1"/>
    <property type="molecule type" value="Genomic_DNA"/>
</dbReference>
<gene>
    <name evidence="2" type="ORF">P7H43_08630</name>
</gene>
<keyword evidence="1" id="KW-0812">Transmembrane</keyword>
<comment type="caution">
    <text evidence="2">The sequence shown here is derived from an EMBL/GenBank/DDBJ whole genome shotgun (WGS) entry which is preliminary data.</text>
</comment>
<name>A0AAW8U3S1_9ENTE</name>
<dbReference type="Proteomes" id="UP001256711">
    <property type="component" value="Unassembled WGS sequence"/>
</dbReference>
<evidence type="ECO:0000256" key="1">
    <source>
        <dbReference type="SAM" id="Phobius"/>
    </source>
</evidence>
<keyword evidence="1" id="KW-1133">Transmembrane helix</keyword>
<feature type="transmembrane region" description="Helical" evidence="1">
    <location>
        <begin position="40"/>
        <end position="59"/>
    </location>
</feature>
<sequence length="68" mass="7409">MSNLSNQSTLVKILAVVGLLVVAGFVLNVVLGIAGGLIALFFRWGIPLLIAIWLVNWLTKSAKNKNRY</sequence>
<feature type="transmembrane region" description="Helical" evidence="1">
    <location>
        <begin position="12"/>
        <end position="34"/>
    </location>
</feature>
<evidence type="ECO:0000313" key="2">
    <source>
        <dbReference type="EMBL" id="MDT2810550.1"/>
    </source>
</evidence>